<keyword evidence="1" id="KW-1185">Reference proteome</keyword>
<protein>
    <submittedName>
        <fullName evidence="2">Laminin G domain-containing protein</fullName>
    </submittedName>
</protein>
<accession>A0A915CGL6</accession>
<name>A0A915CGL6_PARUN</name>
<dbReference type="Proteomes" id="UP000887569">
    <property type="component" value="Unplaced"/>
</dbReference>
<organism evidence="1 2">
    <name type="scientific">Parascaris univalens</name>
    <name type="common">Nematode worm</name>
    <dbReference type="NCBI Taxonomy" id="6257"/>
    <lineage>
        <taxon>Eukaryota</taxon>
        <taxon>Metazoa</taxon>
        <taxon>Ecdysozoa</taxon>
        <taxon>Nematoda</taxon>
        <taxon>Chromadorea</taxon>
        <taxon>Rhabditida</taxon>
        <taxon>Spirurina</taxon>
        <taxon>Ascaridomorpha</taxon>
        <taxon>Ascaridoidea</taxon>
        <taxon>Ascarididae</taxon>
        <taxon>Parascaris</taxon>
    </lineage>
</organism>
<dbReference type="AlphaFoldDB" id="A0A915CGL6"/>
<evidence type="ECO:0000313" key="1">
    <source>
        <dbReference type="Proteomes" id="UP000887569"/>
    </source>
</evidence>
<sequence>VHSLNADSDALLISIDVVNASVSNVSTTALTGARLKRIETEMSKLRKSVGDVVGPA</sequence>
<proteinExistence type="predicted"/>
<reference evidence="2" key="1">
    <citation type="submission" date="2022-11" db="UniProtKB">
        <authorList>
            <consortium name="WormBaseParasite"/>
        </authorList>
    </citation>
    <scope>IDENTIFICATION</scope>
</reference>
<evidence type="ECO:0000313" key="2">
    <source>
        <dbReference type="WBParaSite" id="PgR162X_g003_t04"/>
    </source>
</evidence>
<dbReference type="WBParaSite" id="PgR162X_g003_t04">
    <property type="protein sequence ID" value="PgR162X_g003_t04"/>
    <property type="gene ID" value="PgR162X_g003"/>
</dbReference>